<gene>
    <name evidence="6" type="ORF">ADK37_07275</name>
</gene>
<keyword evidence="1 5" id="KW-0732">Signal</keyword>
<dbReference type="Gene3D" id="2.130.10.130">
    <property type="entry name" value="Integrin alpha, N-terminal"/>
    <property type="match status" value="3"/>
</dbReference>
<feature type="signal peptide" evidence="5">
    <location>
        <begin position="1"/>
        <end position="30"/>
    </location>
</feature>
<dbReference type="OrthoDB" id="344301at2"/>
<sequence length="498" mass="50464">MSKRRSGSRLTLAAAVALTASVTAPVAAHAADARVTAAAKLHDDFNGDGFPDLAIGAPDTKVGHQAKAGAVSVLYGSATGLSTSRKQVLTWANSGGERPESQYGTGLLSADLDGDGYADLLSSVQSYMQDVDSGYAVVVNWGGPKGLSATPTTLMWAPQYEWRGQFTVGDVDGDQRPDLVTAGADNWLGEQPDTYNGDGTVRHGPFTRTGQAAKKDYLTLDPDRVTSYKSLTTGDVNGDGVADVAVRVGSTEEPDSRRVVLLTGGPNGLTDKGGLKDTQGRSIGGEDVVIGDVNKDGYGDIVVGHSLDSYDSDVELPTRGGALGVVYGGPDGVSRTREPVWINQDTPGVPGAGEYQDGMGSGLSIADTNGDGYLDVATGLPGEDFDGLTDAGSVLVLRGSAGGLTGTGARSFSQNTGGVPGAAEKADRFGTQTALVDADADRTSGLVVGDPAENAGNGSVWVFAATSAGVTASGSLTFGAATMGAPATGSRFGASLAD</sequence>
<dbReference type="SMART" id="SM00191">
    <property type="entry name" value="Int_alpha"/>
    <property type="match status" value="6"/>
</dbReference>
<keyword evidence="4" id="KW-0325">Glycoprotein</keyword>
<dbReference type="RefSeq" id="WP_053190518.1">
    <property type="nucleotide sequence ID" value="NZ_KQ948990.1"/>
</dbReference>
<dbReference type="InterPro" id="IPR013517">
    <property type="entry name" value="FG-GAP"/>
</dbReference>
<dbReference type="AlphaFoldDB" id="A0A0L8LRC4"/>
<organism evidence="6 7">
    <name type="scientific">Streptomyces resistomycificus</name>
    <dbReference type="NCBI Taxonomy" id="67356"/>
    <lineage>
        <taxon>Bacteria</taxon>
        <taxon>Bacillati</taxon>
        <taxon>Actinomycetota</taxon>
        <taxon>Actinomycetes</taxon>
        <taxon>Kitasatosporales</taxon>
        <taxon>Streptomycetaceae</taxon>
        <taxon>Streptomyces</taxon>
        <taxon>Streptomyces aurantiacus group</taxon>
    </lineage>
</organism>
<keyword evidence="7" id="KW-1185">Reference proteome</keyword>
<evidence type="ECO:0000256" key="1">
    <source>
        <dbReference type="ARBA" id="ARBA00022729"/>
    </source>
</evidence>
<accession>A0A0L8LRC4</accession>
<evidence type="ECO:0000256" key="4">
    <source>
        <dbReference type="ARBA" id="ARBA00023180"/>
    </source>
</evidence>
<dbReference type="PATRIC" id="fig|67356.5.peg.1588"/>
<evidence type="ECO:0000256" key="3">
    <source>
        <dbReference type="ARBA" id="ARBA00022801"/>
    </source>
</evidence>
<protein>
    <recommendedName>
        <fullName evidence="8">Integrin</fullName>
    </recommendedName>
</protein>
<evidence type="ECO:0008006" key="8">
    <source>
        <dbReference type="Google" id="ProtNLM"/>
    </source>
</evidence>
<reference evidence="7" key="1">
    <citation type="submission" date="2015-07" db="EMBL/GenBank/DDBJ databases">
        <authorList>
            <person name="Ju K.-S."/>
            <person name="Doroghazi J.R."/>
            <person name="Metcalf W.W."/>
        </authorList>
    </citation>
    <scope>NUCLEOTIDE SEQUENCE [LARGE SCALE GENOMIC DNA]</scope>
    <source>
        <strain evidence="7">NRRL 2290</strain>
    </source>
</reference>
<dbReference type="GO" id="GO:0016787">
    <property type="term" value="F:hydrolase activity"/>
    <property type="evidence" value="ECO:0007669"/>
    <property type="project" value="UniProtKB-KW"/>
</dbReference>
<comment type="caution">
    <text evidence="6">The sequence shown here is derived from an EMBL/GenBank/DDBJ whole genome shotgun (WGS) entry which is preliminary data.</text>
</comment>
<name>A0A0L8LRC4_9ACTN</name>
<dbReference type="SUPFAM" id="SSF69318">
    <property type="entry name" value="Integrin alpha N-terminal domain"/>
    <property type="match status" value="1"/>
</dbReference>
<dbReference type="eggNOG" id="COG5555">
    <property type="taxonomic scope" value="Bacteria"/>
</dbReference>
<dbReference type="Proteomes" id="UP000037251">
    <property type="component" value="Unassembled WGS sequence"/>
</dbReference>
<evidence type="ECO:0000313" key="6">
    <source>
        <dbReference type="EMBL" id="KOG40748.1"/>
    </source>
</evidence>
<dbReference type="STRING" id="67356.AQJ84_12795"/>
<evidence type="ECO:0000256" key="2">
    <source>
        <dbReference type="ARBA" id="ARBA00022737"/>
    </source>
</evidence>
<dbReference type="InterPro" id="IPR013519">
    <property type="entry name" value="Int_alpha_beta-p"/>
</dbReference>
<dbReference type="EMBL" id="LGUS01000047">
    <property type="protein sequence ID" value="KOG40748.1"/>
    <property type="molecule type" value="Genomic_DNA"/>
</dbReference>
<dbReference type="PANTHER" id="PTHR23221:SF7">
    <property type="entry name" value="PHOSPHATIDYLINOSITOL-GLYCAN-SPECIFIC PHOSPHOLIPASE D"/>
    <property type="match status" value="1"/>
</dbReference>
<keyword evidence="2" id="KW-0677">Repeat</keyword>
<dbReference type="Pfam" id="PF13517">
    <property type="entry name" value="FG-GAP_3"/>
    <property type="match status" value="1"/>
</dbReference>
<proteinExistence type="predicted"/>
<evidence type="ECO:0000256" key="5">
    <source>
        <dbReference type="SAM" id="SignalP"/>
    </source>
</evidence>
<evidence type="ECO:0000313" key="7">
    <source>
        <dbReference type="Proteomes" id="UP000037251"/>
    </source>
</evidence>
<dbReference type="InterPro" id="IPR028994">
    <property type="entry name" value="Integrin_alpha_N"/>
</dbReference>
<keyword evidence="3" id="KW-0378">Hydrolase</keyword>
<dbReference type="Pfam" id="PF01839">
    <property type="entry name" value="FG-GAP"/>
    <property type="match status" value="3"/>
</dbReference>
<dbReference type="PROSITE" id="PS51470">
    <property type="entry name" value="FG_GAP"/>
    <property type="match status" value="1"/>
</dbReference>
<feature type="chain" id="PRO_5011859065" description="Integrin" evidence="5">
    <location>
        <begin position="31"/>
        <end position="498"/>
    </location>
</feature>
<dbReference type="PANTHER" id="PTHR23221">
    <property type="entry name" value="GLYCOSYLPHOSPHATIDYLINOSITOL PHOSPHOLIPASE D"/>
    <property type="match status" value="1"/>
</dbReference>